<dbReference type="AlphaFoldDB" id="A0A916JBY3"/>
<dbReference type="RefSeq" id="WP_215239336.1">
    <property type="nucleotide sequence ID" value="NZ_CAJRAF010000002.1"/>
</dbReference>
<evidence type="ECO:0000313" key="2">
    <source>
        <dbReference type="Proteomes" id="UP000680038"/>
    </source>
</evidence>
<protein>
    <submittedName>
        <fullName evidence="1">Uncharacterized protein</fullName>
    </submittedName>
</protein>
<dbReference type="Proteomes" id="UP000680038">
    <property type="component" value="Unassembled WGS sequence"/>
</dbReference>
<name>A0A916JBY3_9BACT</name>
<dbReference type="EMBL" id="CAJRAF010000002">
    <property type="protein sequence ID" value="CAG5001892.1"/>
    <property type="molecule type" value="Genomic_DNA"/>
</dbReference>
<sequence length="119" mass="13852">MEEQDKLESPDPHSCYSPEIFWKLFRGGAYRSECSNFAKIYPALSAEDIEILLSVRANLHETIKVEHEFITEDGFNYSLVRFIKRSASFPSRKFVWGDWNPTQSDFINEKIIEALDSII</sequence>
<comment type="caution">
    <text evidence="1">The sequence shown here is derived from an EMBL/GenBank/DDBJ whole genome shotgun (WGS) entry which is preliminary data.</text>
</comment>
<accession>A0A916JBY3</accession>
<organism evidence="1 2">
    <name type="scientific">Dyadobacter helix</name>
    <dbReference type="NCBI Taxonomy" id="2822344"/>
    <lineage>
        <taxon>Bacteria</taxon>
        <taxon>Pseudomonadati</taxon>
        <taxon>Bacteroidota</taxon>
        <taxon>Cytophagia</taxon>
        <taxon>Cytophagales</taxon>
        <taxon>Spirosomataceae</taxon>
        <taxon>Dyadobacter</taxon>
    </lineage>
</organism>
<gene>
    <name evidence="1" type="ORF">DYBT9275_02762</name>
</gene>
<keyword evidence="2" id="KW-1185">Reference proteome</keyword>
<reference evidence="1" key="1">
    <citation type="submission" date="2021-04" db="EMBL/GenBank/DDBJ databases">
        <authorList>
            <person name="Rodrigo-Torres L."/>
            <person name="Arahal R. D."/>
            <person name="Lucena T."/>
        </authorList>
    </citation>
    <scope>NUCLEOTIDE SEQUENCE</scope>
    <source>
        <strain evidence="1">CECT 9275</strain>
    </source>
</reference>
<proteinExistence type="predicted"/>
<evidence type="ECO:0000313" key="1">
    <source>
        <dbReference type="EMBL" id="CAG5001892.1"/>
    </source>
</evidence>